<evidence type="ECO:0000313" key="4">
    <source>
        <dbReference type="Proteomes" id="UP000294003"/>
    </source>
</evidence>
<comment type="caution">
    <text evidence="3">The sequence shown here is derived from an EMBL/GenBank/DDBJ whole genome shotgun (WGS) entry which is preliminary data.</text>
</comment>
<proteinExistence type="predicted"/>
<dbReference type="Proteomes" id="UP000294003">
    <property type="component" value="Unassembled WGS sequence"/>
</dbReference>
<feature type="signal peptide" evidence="2">
    <location>
        <begin position="1"/>
        <end position="22"/>
    </location>
</feature>
<keyword evidence="4" id="KW-1185">Reference proteome</keyword>
<protein>
    <recommendedName>
        <fullName evidence="5">Secreted protein</fullName>
    </recommendedName>
</protein>
<sequence length="92" mass="9863">MRLAITAMLSLSLVLSMSLVAAAPANSDKGAAVRMLSRTESNDWHATEPPPPRGAKRAPSRPECQDGAGFEELCPQLNVDEQLACWIELCLG</sequence>
<reference evidence="3 4" key="1">
    <citation type="submission" date="2018-06" db="EMBL/GenBank/DDBJ databases">
        <title>Complete Genomes of Monosporascus.</title>
        <authorList>
            <person name="Robinson A.J."/>
            <person name="Natvig D.O."/>
        </authorList>
    </citation>
    <scope>NUCLEOTIDE SEQUENCE [LARGE SCALE GENOMIC DNA]</scope>
    <source>
        <strain evidence="3 4">CBS 609.92</strain>
    </source>
</reference>
<evidence type="ECO:0000313" key="3">
    <source>
        <dbReference type="EMBL" id="RYO87168.1"/>
    </source>
</evidence>
<evidence type="ECO:0000256" key="1">
    <source>
        <dbReference type="SAM" id="MobiDB-lite"/>
    </source>
</evidence>
<gene>
    <name evidence="3" type="ORF">DL762_004372</name>
</gene>
<evidence type="ECO:0008006" key="5">
    <source>
        <dbReference type="Google" id="ProtNLM"/>
    </source>
</evidence>
<feature type="region of interest" description="Disordered" evidence="1">
    <location>
        <begin position="33"/>
        <end position="64"/>
    </location>
</feature>
<accession>A0ABY0H8I0</accession>
<dbReference type="EMBL" id="QJNS01000104">
    <property type="protein sequence ID" value="RYO87168.1"/>
    <property type="molecule type" value="Genomic_DNA"/>
</dbReference>
<organism evidence="3 4">
    <name type="scientific">Monosporascus cannonballus</name>
    <dbReference type="NCBI Taxonomy" id="155416"/>
    <lineage>
        <taxon>Eukaryota</taxon>
        <taxon>Fungi</taxon>
        <taxon>Dikarya</taxon>
        <taxon>Ascomycota</taxon>
        <taxon>Pezizomycotina</taxon>
        <taxon>Sordariomycetes</taxon>
        <taxon>Xylariomycetidae</taxon>
        <taxon>Xylariales</taxon>
        <taxon>Xylariales incertae sedis</taxon>
        <taxon>Monosporascus</taxon>
    </lineage>
</organism>
<name>A0ABY0H8I0_9PEZI</name>
<evidence type="ECO:0000256" key="2">
    <source>
        <dbReference type="SAM" id="SignalP"/>
    </source>
</evidence>
<keyword evidence="2" id="KW-0732">Signal</keyword>
<feature type="chain" id="PRO_5045816897" description="Secreted protein" evidence="2">
    <location>
        <begin position="23"/>
        <end position="92"/>
    </location>
</feature>